<name>A0A915CXV0_9BILA</name>
<dbReference type="Proteomes" id="UP000887574">
    <property type="component" value="Unplaced"/>
</dbReference>
<accession>A0A915CXV0</accession>
<sequence>MVSALHLLPFGECSEMLSSNLDMEGVQEWMRKARFAHKAKTGECLLSMDTSKDRITVDKIVKVGRRFSKGIYSPMTVEDQLSPMESSLPASPRLKATPYKR</sequence>
<evidence type="ECO:0000313" key="4">
    <source>
        <dbReference type="Proteomes" id="UP000887574"/>
    </source>
</evidence>
<dbReference type="GO" id="GO:0016540">
    <property type="term" value="P:protein autoprocessing"/>
    <property type="evidence" value="ECO:0007669"/>
    <property type="project" value="InterPro"/>
</dbReference>
<reference evidence="5" key="1">
    <citation type="submission" date="2022-11" db="UniProtKB">
        <authorList>
            <consortium name="WormBaseParasite"/>
        </authorList>
    </citation>
    <scope>IDENTIFICATION</scope>
</reference>
<evidence type="ECO:0000256" key="2">
    <source>
        <dbReference type="SAM" id="MobiDB-lite"/>
    </source>
</evidence>
<protein>
    <submittedName>
        <fullName evidence="5">Hedgehog protein Hint domain-containing protein</fullName>
    </submittedName>
</protein>
<dbReference type="InterPro" id="IPR052140">
    <property type="entry name" value="Dev_Signal_Hedgehog-like"/>
</dbReference>
<dbReference type="PANTHER" id="PTHR46706">
    <property type="entry name" value="PROTEIN QUA-1-RELATED"/>
    <property type="match status" value="1"/>
</dbReference>
<dbReference type="WBParaSite" id="jg1330">
    <property type="protein sequence ID" value="jg1330"/>
    <property type="gene ID" value="jg1330"/>
</dbReference>
<dbReference type="AlphaFoldDB" id="A0A915CXV0"/>
<evidence type="ECO:0000256" key="1">
    <source>
        <dbReference type="ARBA" id="ARBA00022473"/>
    </source>
</evidence>
<feature type="domain" description="Hedgehog protein Hint" evidence="3">
    <location>
        <begin position="5"/>
        <end position="78"/>
    </location>
</feature>
<proteinExistence type="predicted"/>
<keyword evidence="4" id="KW-1185">Reference proteome</keyword>
<evidence type="ECO:0000259" key="3">
    <source>
        <dbReference type="Pfam" id="PF01079"/>
    </source>
</evidence>
<dbReference type="Pfam" id="PF01079">
    <property type="entry name" value="Hint"/>
    <property type="match status" value="1"/>
</dbReference>
<organism evidence="4 5">
    <name type="scientific">Ditylenchus dipsaci</name>
    <dbReference type="NCBI Taxonomy" id="166011"/>
    <lineage>
        <taxon>Eukaryota</taxon>
        <taxon>Metazoa</taxon>
        <taxon>Ecdysozoa</taxon>
        <taxon>Nematoda</taxon>
        <taxon>Chromadorea</taxon>
        <taxon>Rhabditida</taxon>
        <taxon>Tylenchina</taxon>
        <taxon>Tylenchomorpha</taxon>
        <taxon>Sphaerularioidea</taxon>
        <taxon>Anguinidae</taxon>
        <taxon>Anguininae</taxon>
        <taxon>Ditylenchus</taxon>
    </lineage>
</organism>
<dbReference type="InterPro" id="IPR001767">
    <property type="entry name" value="Hedgehog_Hint"/>
</dbReference>
<dbReference type="PANTHER" id="PTHR46706:SF12">
    <property type="entry name" value="PROTEIN QUA-1-RELATED"/>
    <property type="match status" value="1"/>
</dbReference>
<feature type="region of interest" description="Disordered" evidence="2">
    <location>
        <begin position="81"/>
        <end position="101"/>
    </location>
</feature>
<keyword evidence="1" id="KW-0217">Developmental protein</keyword>
<evidence type="ECO:0000313" key="5">
    <source>
        <dbReference type="WBParaSite" id="jg1330"/>
    </source>
</evidence>
<dbReference type="Gene3D" id="2.170.16.10">
    <property type="entry name" value="Hedgehog/Intein (Hint) domain"/>
    <property type="match status" value="1"/>
</dbReference>